<organism evidence="4 5">
    <name type="scientific">Sorlinia euscelidii</name>
    <dbReference type="NCBI Taxonomy" id="3081148"/>
    <lineage>
        <taxon>Bacteria</taxon>
        <taxon>Pseudomonadati</taxon>
        <taxon>Pseudomonadota</taxon>
        <taxon>Alphaproteobacteria</taxon>
        <taxon>Acetobacterales</taxon>
        <taxon>Acetobacteraceae</taxon>
        <taxon>Sorlinia</taxon>
    </lineage>
</organism>
<evidence type="ECO:0000259" key="3">
    <source>
        <dbReference type="PROSITE" id="PS51186"/>
    </source>
</evidence>
<proteinExistence type="predicted"/>
<dbReference type="Proteomes" id="UP001312908">
    <property type="component" value="Unassembled WGS sequence"/>
</dbReference>
<dbReference type="PANTHER" id="PTHR43072">
    <property type="entry name" value="N-ACETYLTRANSFERASE"/>
    <property type="match status" value="1"/>
</dbReference>
<evidence type="ECO:0000256" key="2">
    <source>
        <dbReference type="ARBA" id="ARBA00023315"/>
    </source>
</evidence>
<protein>
    <submittedName>
        <fullName evidence="4">Acetyltransferase, GNAT family</fullName>
    </submittedName>
</protein>
<gene>
    <name evidence="4" type="ORF">DOFOFD_11360</name>
</gene>
<accession>A0ABU7U5H2</accession>
<dbReference type="EMBL" id="JAWJZY010000006">
    <property type="protein sequence ID" value="MEE8659596.1"/>
    <property type="molecule type" value="Genomic_DNA"/>
</dbReference>
<keyword evidence="5" id="KW-1185">Reference proteome</keyword>
<dbReference type="InterPro" id="IPR016181">
    <property type="entry name" value="Acyl_CoA_acyltransferase"/>
</dbReference>
<dbReference type="PROSITE" id="PS51186">
    <property type="entry name" value="GNAT"/>
    <property type="match status" value="1"/>
</dbReference>
<dbReference type="PANTHER" id="PTHR43072:SF23">
    <property type="entry name" value="UPF0039 PROTEIN C11D3.02C"/>
    <property type="match status" value="1"/>
</dbReference>
<keyword evidence="2" id="KW-0012">Acyltransferase</keyword>
<dbReference type="SUPFAM" id="SSF55729">
    <property type="entry name" value="Acyl-CoA N-acyltransferases (Nat)"/>
    <property type="match status" value="1"/>
</dbReference>
<evidence type="ECO:0000256" key="1">
    <source>
        <dbReference type="ARBA" id="ARBA00022679"/>
    </source>
</evidence>
<dbReference type="CDD" id="cd04301">
    <property type="entry name" value="NAT_SF"/>
    <property type="match status" value="1"/>
</dbReference>
<feature type="domain" description="N-acetyltransferase" evidence="3">
    <location>
        <begin position="6"/>
        <end position="168"/>
    </location>
</feature>
<keyword evidence="1" id="KW-0808">Transferase</keyword>
<dbReference type="Gene3D" id="3.40.630.30">
    <property type="match status" value="1"/>
</dbReference>
<reference evidence="4 5" key="1">
    <citation type="submission" date="2023-10" db="EMBL/GenBank/DDBJ databases">
        <title>Sorlinia euscelidii gen. nov., sp. nov., an acetic acid bacteria isolated from the gut of Euscelidius variegatus emitter.</title>
        <authorList>
            <person name="Michoud G."/>
            <person name="Marasco R."/>
            <person name="Seferji K."/>
            <person name="Gonella E."/>
            <person name="Garuglieri E."/>
            <person name="Alma A."/>
            <person name="Mapelli F."/>
            <person name="Borin S."/>
            <person name="Daffonchio D."/>
            <person name="Crotti E."/>
        </authorList>
    </citation>
    <scope>NUCLEOTIDE SEQUENCE [LARGE SCALE GENOMIC DNA]</scope>
    <source>
        <strain evidence="4 5">EV16P</strain>
    </source>
</reference>
<name>A0ABU7U5H2_9PROT</name>
<dbReference type="InterPro" id="IPR000182">
    <property type="entry name" value="GNAT_dom"/>
</dbReference>
<comment type="caution">
    <text evidence="4">The sequence shown here is derived from an EMBL/GenBank/DDBJ whole genome shotgun (WGS) entry which is preliminary data.</text>
</comment>
<dbReference type="RefSeq" id="WP_394820379.1">
    <property type="nucleotide sequence ID" value="NZ_JAWJZY010000006.1"/>
</dbReference>
<dbReference type="Pfam" id="PF00583">
    <property type="entry name" value="Acetyltransf_1"/>
    <property type="match status" value="1"/>
</dbReference>
<sequence>MTTRDCQLRLAREEDLPEILEIVNHNIAHSDALWNNTPQTLTQRAAWLKQQQENDMPVFVVICEGTFFGYGSYGPFRPYEGYAQTVEHSIYVKPGMSRLGIGQMLLTALITHATEAGRHVMIGAITDTNTASIQLHEKFGFTAMPAIPEVGRKFDRWLNLVFMYRILDS</sequence>
<evidence type="ECO:0000313" key="5">
    <source>
        <dbReference type="Proteomes" id="UP001312908"/>
    </source>
</evidence>
<evidence type="ECO:0000313" key="4">
    <source>
        <dbReference type="EMBL" id="MEE8659596.1"/>
    </source>
</evidence>